<keyword evidence="2" id="KW-1185">Reference proteome</keyword>
<accession>A0AAV8RH19</accession>
<reference evidence="1 2" key="1">
    <citation type="submission" date="2022-12" db="EMBL/GenBank/DDBJ databases">
        <title>Chromosome-scale assembly of the Ensete ventricosum genome.</title>
        <authorList>
            <person name="Dussert Y."/>
            <person name="Stocks J."/>
            <person name="Wendawek A."/>
            <person name="Woldeyes F."/>
            <person name="Nichols R.A."/>
            <person name="Borrell J.S."/>
        </authorList>
    </citation>
    <scope>NUCLEOTIDE SEQUENCE [LARGE SCALE GENOMIC DNA]</scope>
    <source>
        <strain evidence="2">cv. Maze</strain>
        <tissue evidence="1">Seeds</tissue>
    </source>
</reference>
<dbReference type="EMBL" id="JAQQAF010000003">
    <property type="protein sequence ID" value="KAJ8497912.1"/>
    <property type="molecule type" value="Genomic_DNA"/>
</dbReference>
<organism evidence="1 2">
    <name type="scientific">Ensete ventricosum</name>
    <name type="common">Abyssinian banana</name>
    <name type="synonym">Musa ensete</name>
    <dbReference type="NCBI Taxonomy" id="4639"/>
    <lineage>
        <taxon>Eukaryota</taxon>
        <taxon>Viridiplantae</taxon>
        <taxon>Streptophyta</taxon>
        <taxon>Embryophyta</taxon>
        <taxon>Tracheophyta</taxon>
        <taxon>Spermatophyta</taxon>
        <taxon>Magnoliopsida</taxon>
        <taxon>Liliopsida</taxon>
        <taxon>Zingiberales</taxon>
        <taxon>Musaceae</taxon>
        <taxon>Ensete</taxon>
    </lineage>
</organism>
<sequence length="90" mass="10097">MLCLRVVDPSCFSLRRPADRSSIFCGVNAALITLNISNFGTTTASQMPMHQLWMDREASFEGRQMLSALQTFDLLLASSKLLSEKTKQLR</sequence>
<name>A0AAV8RH19_ENSVE</name>
<evidence type="ECO:0000313" key="1">
    <source>
        <dbReference type="EMBL" id="KAJ8497912.1"/>
    </source>
</evidence>
<dbReference type="AlphaFoldDB" id="A0AAV8RH19"/>
<gene>
    <name evidence="1" type="ORF">OPV22_008464</name>
</gene>
<comment type="caution">
    <text evidence="1">The sequence shown here is derived from an EMBL/GenBank/DDBJ whole genome shotgun (WGS) entry which is preliminary data.</text>
</comment>
<proteinExistence type="predicted"/>
<evidence type="ECO:0000313" key="2">
    <source>
        <dbReference type="Proteomes" id="UP001222027"/>
    </source>
</evidence>
<protein>
    <submittedName>
        <fullName evidence="1">Uncharacterized protein</fullName>
    </submittedName>
</protein>
<dbReference type="Proteomes" id="UP001222027">
    <property type="component" value="Unassembled WGS sequence"/>
</dbReference>